<organism evidence="1">
    <name type="scientific">marine sediment metagenome</name>
    <dbReference type="NCBI Taxonomy" id="412755"/>
    <lineage>
        <taxon>unclassified sequences</taxon>
        <taxon>metagenomes</taxon>
        <taxon>ecological metagenomes</taxon>
    </lineage>
</organism>
<comment type="caution">
    <text evidence="1">The sequence shown here is derived from an EMBL/GenBank/DDBJ whole genome shotgun (WGS) entry which is preliminary data.</text>
</comment>
<feature type="non-terminal residue" evidence="1">
    <location>
        <position position="50"/>
    </location>
</feature>
<reference evidence="1" key="1">
    <citation type="journal article" date="2014" name="Front. Microbiol.">
        <title>High frequency of phylogenetically diverse reductive dehalogenase-homologous genes in deep subseafloor sedimentary metagenomes.</title>
        <authorList>
            <person name="Kawai M."/>
            <person name="Futagami T."/>
            <person name="Toyoda A."/>
            <person name="Takaki Y."/>
            <person name="Nishi S."/>
            <person name="Hori S."/>
            <person name="Arai W."/>
            <person name="Tsubouchi T."/>
            <person name="Morono Y."/>
            <person name="Uchiyama I."/>
            <person name="Ito T."/>
            <person name="Fujiyama A."/>
            <person name="Inagaki F."/>
            <person name="Takami H."/>
        </authorList>
    </citation>
    <scope>NUCLEOTIDE SEQUENCE</scope>
    <source>
        <strain evidence="1">Expedition CK06-06</strain>
    </source>
</reference>
<evidence type="ECO:0000313" key="1">
    <source>
        <dbReference type="EMBL" id="GAI51555.1"/>
    </source>
</evidence>
<proteinExistence type="predicted"/>
<gene>
    <name evidence="1" type="ORF">S06H3_54527</name>
</gene>
<protein>
    <submittedName>
        <fullName evidence="1">Uncharacterized protein</fullName>
    </submittedName>
</protein>
<dbReference type="AlphaFoldDB" id="X1QKM5"/>
<sequence length="50" mass="5552">MGKAEVADEIYKKYCLSKILQPTFVINHPLGAFPLAKALEKDSAKLANFQ</sequence>
<name>X1QKM5_9ZZZZ</name>
<dbReference type="EMBL" id="BARV01034885">
    <property type="protein sequence ID" value="GAI51555.1"/>
    <property type="molecule type" value="Genomic_DNA"/>
</dbReference>
<accession>X1QKM5</accession>